<dbReference type="AlphaFoldDB" id="B2FU93"/>
<keyword evidence="2" id="KW-1185">Reference proteome</keyword>
<dbReference type="Proteomes" id="UP000008840">
    <property type="component" value="Chromosome"/>
</dbReference>
<dbReference type="EnsemblBacteria" id="CAQ44899">
    <property type="protein sequence ID" value="CAQ44899"/>
    <property type="gene ID" value="Smlt1353"/>
</dbReference>
<accession>B2FU93</accession>
<evidence type="ECO:0000313" key="1">
    <source>
        <dbReference type="EMBL" id="CAQ44899.1"/>
    </source>
</evidence>
<proteinExistence type="predicted"/>
<reference evidence="1 2" key="1">
    <citation type="journal article" date="2008" name="Genome Biol.">
        <title>The complete genome, comparative and functional analysis of Stenotrophomonas maltophilia reveals an organism heavily shielded by drug resistance determinants.</title>
        <authorList>
            <person name="Crossman L.C."/>
            <person name="Gould V.C."/>
            <person name="Dow J.M."/>
            <person name="Vernikos G.S."/>
            <person name="Okazaki A."/>
            <person name="Sebaihia M."/>
            <person name="Saunders D."/>
            <person name="Arrowsmith C."/>
            <person name="Carver T."/>
            <person name="Peters N."/>
            <person name="Adlem E."/>
            <person name="Kerhornou A."/>
            <person name="Lord A."/>
            <person name="Murphy L."/>
            <person name="Seeger K."/>
            <person name="Squares R."/>
            <person name="Rutter S."/>
            <person name="Quail M.A."/>
            <person name="Rajandream M.A."/>
            <person name="Harris D."/>
            <person name="Churcher C."/>
            <person name="Bentley S.D."/>
            <person name="Parkhill J."/>
            <person name="Thomson N.R."/>
            <person name="Avison M.B."/>
        </authorList>
    </citation>
    <scope>NUCLEOTIDE SEQUENCE [LARGE SCALE GENOMIC DNA]</scope>
    <source>
        <strain evidence="1 2">K279a</strain>
    </source>
</reference>
<evidence type="ECO:0000313" key="2">
    <source>
        <dbReference type="Proteomes" id="UP000008840"/>
    </source>
</evidence>
<sequence>MIPTLENAYAESTLADPGFDERFALGDQNMRGGQDVVDVLFDTLRWAPLPEGVHGIPQSLPYDLEAQYLESPMPQPVLCAGEFESREVLARCEAMGTAGNCLRRIGASSNQHIKMIRIPETVFEERVIAAGMHMARVPYTRSLENM</sequence>
<dbReference type="KEGG" id="sml:Smlt1353"/>
<gene>
    <name evidence="1" type="ordered locus">Smlt1353</name>
</gene>
<dbReference type="RefSeq" id="WP_012479516.1">
    <property type="nucleotide sequence ID" value="NC_010943.1"/>
</dbReference>
<protein>
    <submittedName>
        <fullName evidence="1">Uncharacterized protein</fullName>
    </submittedName>
</protein>
<name>B2FU93_STRMK</name>
<dbReference type="HOGENOM" id="CLU_1776434_0_0_6"/>
<organism evidence="1 2">
    <name type="scientific">Stenotrophomonas maltophilia (strain K279a)</name>
    <dbReference type="NCBI Taxonomy" id="522373"/>
    <lineage>
        <taxon>Bacteria</taxon>
        <taxon>Pseudomonadati</taxon>
        <taxon>Pseudomonadota</taxon>
        <taxon>Gammaproteobacteria</taxon>
        <taxon>Lysobacterales</taxon>
        <taxon>Lysobacteraceae</taxon>
        <taxon>Stenotrophomonas</taxon>
        <taxon>Stenotrophomonas maltophilia group</taxon>
    </lineage>
</organism>
<dbReference type="EMBL" id="AM743169">
    <property type="protein sequence ID" value="CAQ44899.1"/>
    <property type="molecule type" value="Genomic_DNA"/>
</dbReference>